<dbReference type="GO" id="GO:0043015">
    <property type="term" value="F:gamma-tubulin binding"/>
    <property type="evidence" value="ECO:0007669"/>
    <property type="project" value="InterPro"/>
</dbReference>
<proteinExistence type="inferred from homology"/>
<evidence type="ECO:0000256" key="4">
    <source>
        <dbReference type="ARBA" id="ARBA00022701"/>
    </source>
</evidence>
<sequence>MLDELAFLIKGYDGITDRRNKFIWLCRMFEVCKERPVRYQGRKVSAQFLHANFIIRLSHFNMEDLVEDVNKVLGSLRNFDEQLYYFVLVATYRLSDQCLIESLQNFSSQKWKASFDFGDSCRDITPEFGTIPRLPWDITPALDATIAVPDITKEDPIEPSEICPLDSRGMISKQYAELLASDILRLAETESRRGVSFRILVFDRGPAMLAVRDLFSGISSDLFQERDGVFCLTEYFKIETWTIILARAMMGYLVDLANRIKTLQLSLANARDDLTEDDKLYEVITTAVEDVRYMLRTHITGILTNSDQYLLDDVINVIEAHTEFLGVCLHILETKSIEITPLIYTVRCIRDSTLCPFAQKSYEVVLKGLIRLTAMTVCIFVNTGRCDFADRVFVEAQSTKMSPDRIGYGEIWESNFSVGFPSSPDLNPRLCREVVKQGVLVRLLRTDIATVSGEYVDLLKLYNIEDSQMVVDLYDEQKKVSSHVEGVLKEPITVSTLENLIEWIVGSSNMFQVCCLVASAILKDVRSMCDVIRHLLLCAGDGEFNTDECKLAHFYKLRSELEAQRFDRRHISAIKFDREYGTTRLLITPPEPLSIIITPGHARRYIRIYTFLADLTRAVSALEKVDLREPRISVDNSRLLFYYCSSMLRLVAGTRDHVLTEVDAVWQLFREDLERIKTIDLAIDAHRRAMKNMMQRTLLDMSNLTTGRTLGMVCESCVRFAQAMNSGDDASAFIHYRTFDEHAQLLREKLSVERTNMSARMLLWRIGSSGYVIEEDEERQEESTLRPSRSVLTEFGFQ</sequence>
<organism evidence="7 8">
    <name type="scientific">Haemonchus contortus</name>
    <name type="common">Barber pole worm</name>
    <dbReference type="NCBI Taxonomy" id="6289"/>
    <lineage>
        <taxon>Eukaryota</taxon>
        <taxon>Metazoa</taxon>
        <taxon>Ecdysozoa</taxon>
        <taxon>Nematoda</taxon>
        <taxon>Chromadorea</taxon>
        <taxon>Rhabditida</taxon>
        <taxon>Rhabditina</taxon>
        <taxon>Rhabditomorpha</taxon>
        <taxon>Strongyloidea</taxon>
        <taxon>Trichostrongylidae</taxon>
        <taxon>Haemonchus</taxon>
    </lineage>
</organism>
<evidence type="ECO:0000313" key="8">
    <source>
        <dbReference type="WBParaSite" id="HCON_00129115-00001"/>
    </source>
</evidence>
<dbReference type="InterPro" id="IPR042241">
    <property type="entry name" value="GCP_C_sf"/>
</dbReference>
<feature type="domain" description="Gamma tubulin complex component C-terminal" evidence="6">
    <location>
        <begin position="585"/>
        <end position="747"/>
    </location>
</feature>
<dbReference type="OMA" id="FFHMNTT"/>
<dbReference type="Proteomes" id="UP000025227">
    <property type="component" value="Unplaced"/>
</dbReference>
<dbReference type="Pfam" id="PF04130">
    <property type="entry name" value="GCP_C_terminal"/>
    <property type="match status" value="1"/>
</dbReference>
<comment type="subcellular location">
    <subcellularLocation>
        <location evidence="1">Cytoplasm</location>
        <location evidence="1">Cytoskeleton</location>
    </subcellularLocation>
</comment>
<evidence type="ECO:0000256" key="2">
    <source>
        <dbReference type="ARBA" id="ARBA00010337"/>
    </source>
</evidence>
<comment type="similarity">
    <text evidence="2">Belongs to the TUBGCP family.</text>
</comment>
<protein>
    <submittedName>
        <fullName evidence="8">Spc97 Spc98 domain containing protein</fullName>
    </submittedName>
</protein>
<keyword evidence="5" id="KW-0206">Cytoskeleton</keyword>
<dbReference type="Gene3D" id="1.20.120.1900">
    <property type="entry name" value="Gamma-tubulin complex, C-terminal domain"/>
    <property type="match status" value="1"/>
</dbReference>
<dbReference type="AlphaFoldDB" id="A0A7I4YPT4"/>
<dbReference type="WBParaSite" id="HCON_00129115-00001">
    <property type="protein sequence ID" value="HCON_00129115-00001"/>
    <property type="gene ID" value="HCON_00129115"/>
</dbReference>
<evidence type="ECO:0000256" key="3">
    <source>
        <dbReference type="ARBA" id="ARBA00022490"/>
    </source>
</evidence>
<keyword evidence="3" id="KW-0963">Cytoplasm</keyword>
<dbReference type="OrthoDB" id="5800016at2759"/>
<evidence type="ECO:0000256" key="1">
    <source>
        <dbReference type="ARBA" id="ARBA00004245"/>
    </source>
</evidence>
<keyword evidence="7" id="KW-1185">Reference proteome</keyword>
<dbReference type="InterPro" id="IPR040457">
    <property type="entry name" value="GCP_C"/>
</dbReference>
<dbReference type="GO" id="GO:0005874">
    <property type="term" value="C:microtubule"/>
    <property type="evidence" value="ECO:0007669"/>
    <property type="project" value="UniProtKB-KW"/>
</dbReference>
<keyword evidence="4" id="KW-0493">Microtubule</keyword>
<name>A0A7I4YPT4_HAECO</name>
<evidence type="ECO:0000259" key="6">
    <source>
        <dbReference type="Pfam" id="PF04130"/>
    </source>
</evidence>
<evidence type="ECO:0000313" key="7">
    <source>
        <dbReference type="Proteomes" id="UP000025227"/>
    </source>
</evidence>
<reference evidence="8" key="1">
    <citation type="submission" date="2020-12" db="UniProtKB">
        <authorList>
            <consortium name="WormBaseParasite"/>
        </authorList>
    </citation>
    <scope>IDENTIFICATION</scope>
    <source>
        <strain evidence="8">MHco3</strain>
    </source>
</reference>
<accession>A0A7I4YPT4</accession>
<evidence type="ECO:0000256" key="5">
    <source>
        <dbReference type="ARBA" id="ARBA00023212"/>
    </source>
</evidence>